<keyword evidence="2" id="KW-1185">Reference proteome</keyword>
<dbReference type="AlphaFoldDB" id="A0A1T4SC66"/>
<name>A0A1T4SC66_VIBCI</name>
<evidence type="ECO:0000313" key="2">
    <source>
        <dbReference type="Proteomes" id="UP000190834"/>
    </source>
</evidence>
<gene>
    <name evidence="1" type="ORF">SAMN02745782_03169</name>
</gene>
<evidence type="ECO:0008006" key="3">
    <source>
        <dbReference type="Google" id="ProtNLM"/>
    </source>
</evidence>
<dbReference type="GeneID" id="70584153"/>
<accession>A0A1T4SC66</accession>
<protein>
    <recommendedName>
        <fullName evidence="3">TIGR02646 family protein</fullName>
    </recommendedName>
</protein>
<proteinExistence type="predicted"/>
<organism evidence="1 2">
    <name type="scientific">Vibrio cincinnatiensis DSM 19608</name>
    <dbReference type="NCBI Taxonomy" id="1123491"/>
    <lineage>
        <taxon>Bacteria</taxon>
        <taxon>Pseudomonadati</taxon>
        <taxon>Pseudomonadota</taxon>
        <taxon>Gammaproteobacteria</taxon>
        <taxon>Vibrionales</taxon>
        <taxon>Vibrionaceae</taxon>
        <taxon>Vibrio</taxon>
    </lineage>
</organism>
<dbReference type="RefSeq" id="WP_078927496.1">
    <property type="nucleotide sequence ID" value="NZ_FUXB01000022.1"/>
</dbReference>
<dbReference type="STRING" id="1123491.SAMN02745782_03169"/>
<dbReference type="EMBL" id="FUXB01000022">
    <property type="protein sequence ID" value="SKA25726.1"/>
    <property type="molecule type" value="Genomic_DNA"/>
</dbReference>
<evidence type="ECO:0000313" key="1">
    <source>
        <dbReference type="EMBL" id="SKA25726.1"/>
    </source>
</evidence>
<sequence>MRYIDPNLIDQCKPANWDVNSQRWAQRVQRAADKSAEIKSIGSKWSDFKPKFIREFGDKCWYSEVPRIGTDFDVDHFRPKGDVKISKQSYATRLVHGVSQKHPGYWWLAFEAKNYRYACIEANRPRANGGKHDYFPLMDEATRVWNCCNIAAHGMEDVKLLDPCCPMDVTLVSYVQNPGAVMSRYSEISHPDEYSRVRESAKRYNLNSKTIKGARNEVIKKVKDSLQFIEQHASLPPESQAIMNGFLATMEQNLVDACNRKSAFSATAVAFVREKKHEPWLANLLPRLDLSD</sequence>
<dbReference type="Proteomes" id="UP000190834">
    <property type="component" value="Unassembled WGS sequence"/>
</dbReference>
<dbReference type="OrthoDB" id="8824552at2"/>
<reference evidence="2" key="1">
    <citation type="submission" date="2017-02" db="EMBL/GenBank/DDBJ databases">
        <authorList>
            <person name="Varghese N."/>
            <person name="Submissions S."/>
        </authorList>
    </citation>
    <scope>NUCLEOTIDE SEQUENCE [LARGE SCALE GENOMIC DNA]</scope>
    <source>
        <strain evidence="2">DSM 19608</strain>
    </source>
</reference>